<dbReference type="EMBL" id="LATX01001734">
    <property type="protein sequence ID" value="KTB38725.1"/>
    <property type="molecule type" value="Genomic_DNA"/>
</dbReference>
<evidence type="ECO:0000313" key="2">
    <source>
        <dbReference type="Proteomes" id="UP000054988"/>
    </source>
</evidence>
<proteinExistence type="predicted"/>
<dbReference type="Proteomes" id="UP000054988">
    <property type="component" value="Unassembled WGS sequence"/>
</dbReference>
<organism evidence="1 2">
    <name type="scientific">Moniliophthora roreri</name>
    <name type="common">Frosty pod rot fungus</name>
    <name type="synonym">Monilia roreri</name>
    <dbReference type="NCBI Taxonomy" id="221103"/>
    <lineage>
        <taxon>Eukaryota</taxon>
        <taxon>Fungi</taxon>
        <taxon>Dikarya</taxon>
        <taxon>Basidiomycota</taxon>
        <taxon>Agaricomycotina</taxon>
        <taxon>Agaricomycetes</taxon>
        <taxon>Agaricomycetidae</taxon>
        <taxon>Agaricales</taxon>
        <taxon>Marasmiineae</taxon>
        <taxon>Marasmiaceae</taxon>
        <taxon>Moniliophthora</taxon>
    </lineage>
</organism>
<protein>
    <submittedName>
        <fullName evidence="1">Uncharacterized protein</fullName>
    </submittedName>
</protein>
<name>A0A0W0FR54_MONRR</name>
<accession>A0A0W0FR54</accession>
<reference evidence="1 2" key="1">
    <citation type="submission" date="2015-12" db="EMBL/GenBank/DDBJ databases">
        <title>Draft genome sequence of Moniliophthora roreri, the causal agent of frosty pod rot of cacao.</title>
        <authorList>
            <person name="Aime M.C."/>
            <person name="Diaz-Valderrama J.R."/>
            <person name="Kijpornyongpan T."/>
            <person name="Phillips-Mora W."/>
        </authorList>
    </citation>
    <scope>NUCLEOTIDE SEQUENCE [LARGE SCALE GENOMIC DNA]</scope>
    <source>
        <strain evidence="1 2">MCA 2952</strain>
    </source>
</reference>
<dbReference type="AlphaFoldDB" id="A0A0W0FR54"/>
<sequence>MSNEFEYVKCGHITGVEDLGSAKWHWELQSSVDRSDRKTVSTVNVHPD</sequence>
<comment type="caution">
    <text evidence="1">The sequence shown here is derived from an EMBL/GenBank/DDBJ whole genome shotgun (WGS) entry which is preliminary data.</text>
</comment>
<gene>
    <name evidence="1" type="ORF">WG66_8730</name>
</gene>
<evidence type="ECO:0000313" key="1">
    <source>
        <dbReference type="EMBL" id="KTB38725.1"/>
    </source>
</evidence>